<dbReference type="Gene3D" id="1.10.510.10">
    <property type="entry name" value="Transferase(Phosphotransferase) domain 1"/>
    <property type="match status" value="1"/>
</dbReference>
<dbReference type="SUPFAM" id="SSF56112">
    <property type="entry name" value="Protein kinase-like (PK-like)"/>
    <property type="match status" value="1"/>
</dbReference>
<dbReference type="Gene3D" id="3.30.200.20">
    <property type="entry name" value="Phosphorylase Kinase, domain 1"/>
    <property type="match status" value="1"/>
</dbReference>
<dbReference type="InterPro" id="IPR000961">
    <property type="entry name" value="AGC-kinase_C"/>
</dbReference>
<evidence type="ECO:0000256" key="1">
    <source>
        <dbReference type="ARBA" id="ARBA00022527"/>
    </source>
</evidence>
<evidence type="ECO:0000259" key="7">
    <source>
        <dbReference type="PROSITE" id="PS51285"/>
    </source>
</evidence>
<evidence type="ECO:0000256" key="2">
    <source>
        <dbReference type="ARBA" id="ARBA00022679"/>
    </source>
</evidence>
<dbReference type="PANTHER" id="PTHR24355:SF18">
    <property type="entry name" value="G PROTEIN-COUPLED RECEPTOR KINASE"/>
    <property type="match status" value="1"/>
</dbReference>
<evidence type="ECO:0000256" key="5">
    <source>
        <dbReference type="ARBA" id="ARBA00022840"/>
    </source>
</evidence>
<evidence type="ECO:0000259" key="6">
    <source>
        <dbReference type="PROSITE" id="PS50011"/>
    </source>
</evidence>
<keyword evidence="3" id="KW-0547">Nucleotide-binding</keyword>
<reference evidence="8" key="1">
    <citation type="submission" date="2021-01" db="EMBL/GenBank/DDBJ databases">
        <authorList>
            <person name="Corre E."/>
            <person name="Pelletier E."/>
            <person name="Niang G."/>
            <person name="Scheremetjew M."/>
            <person name="Finn R."/>
            <person name="Kale V."/>
            <person name="Holt S."/>
            <person name="Cochrane G."/>
            <person name="Meng A."/>
            <person name="Brown T."/>
            <person name="Cohen L."/>
        </authorList>
    </citation>
    <scope>NUCLEOTIDE SEQUENCE</scope>
    <source>
        <strain evidence="8">CCMP1452</strain>
    </source>
</reference>
<evidence type="ECO:0000256" key="3">
    <source>
        <dbReference type="ARBA" id="ARBA00022741"/>
    </source>
</evidence>
<dbReference type="GO" id="GO:0005524">
    <property type="term" value="F:ATP binding"/>
    <property type="evidence" value="ECO:0007669"/>
    <property type="project" value="UniProtKB-KW"/>
</dbReference>
<dbReference type="PROSITE" id="PS51285">
    <property type="entry name" value="AGC_KINASE_CTER"/>
    <property type="match status" value="1"/>
</dbReference>
<keyword evidence="1" id="KW-0723">Serine/threonine-protein kinase</keyword>
<keyword evidence="4" id="KW-0418">Kinase</keyword>
<protein>
    <recommendedName>
        <fullName evidence="9">AGC-kinase C-terminal domain-containing protein</fullName>
    </recommendedName>
</protein>
<dbReference type="AlphaFoldDB" id="A0A7S2WKG5"/>
<accession>A0A7S2WKG5</accession>
<gene>
    <name evidence="8" type="ORF">EANT1437_LOCUS13158</name>
</gene>
<dbReference type="InterPro" id="IPR000719">
    <property type="entry name" value="Prot_kinase_dom"/>
</dbReference>
<dbReference type="GO" id="GO:0004674">
    <property type="term" value="F:protein serine/threonine kinase activity"/>
    <property type="evidence" value="ECO:0007669"/>
    <property type="project" value="UniProtKB-KW"/>
</dbReference>
<feature type="domain" description="AGC-kinase C-terminal" evidence="7">
    <location>
        <begin position="98"/>
        <end position="164"/>
    </location>
</feature>
<dbReference type="InterPro" id="IPR011009">
    <property type="entry name" value="Kinase-like_dom_sf"/>
</dbReference>
<dbReference type="EMBL" id="HBHI01025682">
    <property type="protein sequence ID" value="CAD9693334.1"/>
    <property type="molecule type" value="Transcribed_RNA"/>
</dbReference>
<dbReference type="PANTHER" id="PTHR24355">
    <property type="entry name" value="G PROTEIN-COUPLED RECEPTOR KINASE/RIBOSOMAL PROTEIN S6 KINASE"/>
    <property type="match status" value="1"/>
</dbReference>
<keyword evidence="5" id="KW-0067">ATP-binding</keyword>
<feature type="domain" description="Protein kinase" evidence="6">
    <location>
        <begin position="1"/>
        <end position="97"/>
    </location>
</feature>
<proteinExistence type="predicted"/>
<sequence length="192" mass="21785">MCYNQMVDWFSFGCVVAEFISGKNPFRTETALNFGMEKEKKTKEKAIDFATLEMKPELKPKYFSGFSSDFCTRLLDKNPQTRLGSGGIEEIMDHKMFEGLNWEMIISDRKVPPFIPAKDVNAASQSDIGTFAEEKNNDTASNDKDDSVYQNWDWTNPKAYAAEVIEFLIYERETGEPLLPPSHGDGCCCTIL</sequence>
<evidence type="ECO:0000256" key="4">
    <source>
        <dbReference type="ARBA" id="ARBA00022777"/>
    </source>
</evidence>
<evidence type="ECO:0008006" key="9">
    <source>
        <dbReference type="Google" id="ProtNLM"/>
    </source>
</evidence>
<evidence type="ECO:0000313" key="8">
    <source>
        <dbReference type="EMBL" id="CAD9693334.1"/>
    </source>
</evidence>
<dbReference type="Pfam" id="PF00069">
    <property type="entry name" value="Pkinase"/>
    <property type="match status" value="1"/>
</dbReference>
<name>A0A7S2WKG5_9STRA</name>
<organism evidence="8">
    <name type="scientific">Eucampia antarctica</name>
    <dbReference type="NCBI Taxonomy" id="49252"/>
    <lineage>
        <taxon>Eukaryota</taxon>
        <taxon>Sar</taxon>
        <taxon>Stramenopiles</taxon>
        <taxon>Ochrophyta</taxon>
        <taxon>Bacillariophyta</taxon>
        <taxon>Mediophyceae</taxon>
        <taxon>Biddulphiophycidae</taxon>
        <taxon>Hemiaulales</taxon>
        <taxon>Hemiaulaceae</taxon>
        <taxon>Eucampia</taxon>
    </lineage>
</organism>
<dbReference type="PROSITE" id="PS50011">
    <property type="entry name" value="PROTEIN_KINASE_DOM"/>
    <property type="match status" value="1"/>
</dbReference>
<keyword evidence="2" id="KW-0808">Transferase</keyword>